<dbReference type="Proteomes" id="UP001419910">
    <property type="component" value="Unassembled WGS sequence"/>
</dbReference>
<proteinExistence type="predicted"/>
<dbReference type="PANTHER" id="PTHR43233:SF1">
    <property type="entry name" value="FAMILY N-ACETYLTRANSFERASE, PUTATIVE (AFU_ORTHOLOGUE AFUA_6G03350)-RELATED"/>
    <property type="match status" value="1"/>
</dbReference>
<dbReference type="EMBL" id="JBDIME010000007">
    <property type="protein sequence ID" value="MEN2790051.1"/>
    <property type="molecule type" value="Genomic_DNA"/>
</dbReference>
<name>A0ABU9Y2M4_9SPHN</name>
<sequence>MIAAPYRLSTDPAELQIDAIHAFLGTSYWAAGIPRETVARAVANSLCVGAFHGDAQIGFARVISDRATFAYLADVYVLEAHCGRGIARAMVQRLQDHPDLQGLRRWLLFTRDAHSVYAPLGWTPLEDAARLMQRHFPDVYKGVAS</sequence>
<dbReference type="InterPro" id="IPR053144">
    <property type="entry name" value="Acetyltransferase_Butenolide"/>
</dbReference>
<dbReference type="Pfam" id="PF00583">
    <property type="entry name" value="Acetyltransf_1"/>
    <property type="match status" value="1"/>
</dbReference>
<gene>
    <name evidence="2" type="ORF">ABC974_10475</name>
</gene>
<dbReference type="SUPFAM" id="SSF55729">
    <property type="entry name" value="Acyl-CoA N-acyltransferases (Nat)"/>
    <property type="match status" value="1"/>
</dbReference>
<dbReference type="PANTHER" id="PTHR43233">
    <property type="entry name" value="FAMILY N-ACETYLTRANSFERASE, PUTATIVE (AFU_ORTHOLOGUE AFUA_6G03350)-RELATED"/>
    <property type="match status" value="1"/>
</dbReference>
<organism evidence="2 3">
    <name type="scientific">Sphingomonas oligophenolica</name>
    <dbReference type="NCBI Taxonomy" id="301154"/>
    <lineage>
        <taxon>Bacteria</taxon>
        <taxon>Pseudomonadati</taxon>
        <taxon>Pseudomonadota</taxon>
        <taxon>Alphaproteobacteria</taxon>
        <taxon>Sphingomonadales</taxon>
        <taxon>Sphingomonadaceae</taxon>
        <taxon>Sphingomonas</taxon>
    </lineage>
</organism>
<comment type="caution">
    <text evidence="2">The sequence shown here is derived from an EMBL/GenBank/DDBJ whole genome shotgun (WGS) entry which is preliminary data.</text>
</comment>
<feature type="domain" description="N-acetyltransferase" evidence="1">
    <location>
        <begin position="4"/>
        <end position="137"/>
    </location>
</feature>
<evidence type="ECO:0000313" key="3">
    <source>
        <dbReference type="Proteomes" id="UP001419910"/>
    </source>
</evidence>
<protein>
    <submittedName>
        <fullName evidence="2">GNAT family N-acetyltransferase</fullName>
    </submittedName>
</protein>
<dbReference type="InterPro" id="IPR000182">
    <property type="entry name" value="GNAT_dom"/>
</dbReference>
<evidence type="ECO:0000259" key="1">
    <source>
        <dbReference type="PROSITE" id="PS51186"/>
    </source>
</evidence>
<accession>A0ABU9Y2M4</accession>
<dbReference type="InterPro" id="IPR016181">
    <property type="entry name" value="Acyl_CoA_acyltransferase"/>
</dbReference>
<keyword evidence="3" id="KW-1185">Reference proteome</keyword>
<dbReference type="CDD" id="cd04301">
    <property type="entry name" value="NAT_SF"/>
    <property type="match status" value="1"/>
</dbReference>
<dbReference type="Gene3D" id="3.40.630.30">
    <property type="match status" value="1"/>
</dbReference>
<evidence type="ECO:0000313" key="2">
    <source>
        <dbReference type="EMBL" id="MEN2790051.1"/>
    </source>
</evidence>
<dbReference type="RefSeq" id="WP_343888555.1">
    <property type="nucleotide sequence ID" value="NZ_BAAAEH010000010.1"/>
</dbReference>
<dbReference type="PROSITE" id="PS51186">
    <property type="entry name" value="GNAT"/>
    <property type="match status" value="1"/>
</dbReference>
<reference evidence="2 3" key="1">
    <citation type="submission" date="2024-05" db="EMBL/GenBank/DDBJ databases">
        <authorList>
            <person name="Liu Q."/>
            <person name="Xin Y.-H."/>
        </authorList>
    </citation>
    <scope>NUCLEOTIDE SEQUENCE [LARGE SCALE GENOMIC DNA]</scope>
    <source>
        <strain evidence="2 3">CGMCC 1.10181</strain>
    </source>
</reference>